<reference evidence="2" key="1">
    <citation type="submission" date="2023-10" db="EMBL/GenBank/DDBJ databases">
        <authorList>
            <person name="Chen Y."/>
            <person name="Shah S."/>
            <person name="Dougan E. K."/>
            <person name="Thang M."/>
            <person name="Chan C."/>
        </authorList>
    </citation>
    <scope>NUCLEOTIDE SEQUENCE [LARGE SCALE GENOMIC DNA]</scope>
</reference>
<evidence type="ECO:0000313" key="3">
    <source>
        <dbReference type="Proteomes" id="UP001189429"/>
    </source>
</evidence>
<feature type="region of interest" description="Disordered" evidence="1">
    <location>
        <begin position="1"/>
        <end position="176"/>
    </location>
</feature>
<evidence type="ECO:0000313" key="2">
    <source>
        <dbReference type="EMBL" id="CAK0832502.1"/>
    </source>
</evidence>
<feature type="compositionally biased region" description="Basic residues" evidence="1">
    <location>
        <begin position="156"/>
        <end position="169"/>
    </location>
</feature>
<feature type="compositionally biased region" description="Low complexity" evidence="1">
    <location>
        <begin position="110"/>
        <end position="122"/>
    </location>
</feature>
<dbReference type="Proteomes" id="UP001189429">
    <property type="component" value="Unassembled WGS sequence"/>
</dbReference>
<feature type="compositionally biased region" description="Gly residues" evidence="1">
    <location>
        <begin position="70"/>
        <end position="92"/>
    </location>
</feature>
<sequence length="219" mass="22874">MAQSRSDRDTPTRMHGNTERLAPAPAPAAVAKGRTGGDLEARVARSSTRRSGAANHPRPEGRERPVGWAQGTGRGGPRAGPAGGGGGAGGGGDYEEEEEEEEEEREEAARSSTRRSGAAEAGPVRAPPPQTAPLGSGGALEGSLRARPKPLGPRWRQTRARGKGPGSRKHVQDGPAPATKILQLLLSMLEPPWAIPVEREKERQPLAQGSGQRLPLQGA</sequence>
<gene>
    <name evidence="2" type="ORF">PCOR1329_LOCUS30499</name>
</gene>
<comment type="caution">
    <text evidence="2">The sequence shown here is derived from an EMBL/GenBank/DDBJ whole genome shotgun (WGS) entry which is preliminary data.</text>
</comment>
<evidence type="ECO:0000256" key="1">
    <source>
        <dbReference type="SAM" id="MobiDB-lite"/>
    </source>
</evidence>
<dbReference type="EMBL" id="CAUYUJ010011739">
    <property type="protein sequence ID" value="CAK0832502.1"/>
    <property type="molecule type" value="Genomic_DNA"/>
</dbReference>
<proteinExistence type="predicted"/>
<organism evidence="2 3">
    <name type="scientific">Prorocentrum cordatum</name>
    <dbReference type="NCBI Taxonomy" id="2364126"/>
    <lineage>
        <taxon>Eukaryota</taxon>
        <taxon>Sar</taxon>
        <taxon>Alveolata</taxon>
        <taxon>Dinophyceae</taxon>
        <taxon>Prorocentrales</taxon>
        <taxon>Prorocentraceae</taxon>
        <taxon>Prorocentrum</taxon>
    </lineage>
</organism>
<keyword evidence="3" id="KW-1185">Reference proteome</keyword>
<accession>A0ABN9SL51</accession>
<feature type="compositionally biased region" description="Acidic residues" evidence="1">
    <location>
        <begin position="93"/>
        <end position="106"/>
    </location>
</feature>
<feature type="region of interest" description="Disordered" evidence="1">
    <location>
        <begin position="199"/>
        <end position="219"/>
    </location>
</feature>
<feature type="compositionally biased region" description="Basic and acidic residues" evidence="1">
    <location>
        <begin position="1"/>
        <end position="18"/>
    </location>
</feature>
<protein>
    <submittedName>
        <fullName evidence="2">Uncharacterized protein</fullName>
    </submittedName>
</protein>
<name>A0ABN9SL51_9DINO</name>